<dbReference type="Proteomes" id="UP000003755">
    <property type="component" value="Unassembled WGS sequence"/>
</dbReference>
<dbReference type="InterPro" id="IPR000477">
    <property type="entry name" value="RT_dom"/>
</dbReference>
<gene>
    <name evidence="2" type="ORF">BLAHAN_05421</name>
</gene>
<keyword evidence="3" id="KW-1185">Reference proteome</keyword>
<dbReference type="Pfam" id="PF00078">
    <property type="entry name" value="RVT_1"/>
    <property type="match status" value="1"/>
</dbReference>
<evidence type="ECO:0000313" key="3">
    <source>
        <dbReference type="Proteomes" id="UP000003755"/>
    </source>
</evidence>
<dbReference type="PANTHER" id="PTHR34047:SF8">
    <property type="entry name" value="PROTEIN YKFC"/>
    <property type="match status" value="1"/>
</dbReference>
<dbReference type="STRING" id="537007.BLAHAN_05421"/>
<organism evidence="2 3">
    <name type="scientific">Blautia hansenii DSM 20583</name>
    <dbReference type="NCBI Taxonomy" id="537007"/>
    <lineage>
        <taxon>Bacteria</taxon>
        <taxon>Bacillati</taxon>
        <taxon>Bacillota</taxon>
        <taxon>Clostridia</taxon>
        <taxon>Lachnospirales</taxon>
        <taxon>Lachnospiraceae</taxon>
        <taxon>Blautia</taxon>
    </lineage>
</organism>
<dbReference type="HOGENOM" id="CLU_649967_0_0_9"/>
<sequence>MKVSKLLKMMFEFDRWQELINHATEKGIRLDVLHEYCFEEKREKLFADILSNQYNIFPPHIARIPKDKPGEFREVYVNEALDRIVLTLINDCLCDLFKDMVHPNCKSYQKGTSTQKVVLEVSQKIVSLNKQGIIGYKSDFSKYFDTVNIEVIDNIFDVLEKRLGFKKDTEPVINLLRRYYHQDLYFNLQGKLEARYQGLKQGCAVASFLANACLYELDEYMANKYEIYYRYSDDTVVIDNHVENVITDMNNIISKYGVTLNPKKVEPLYSDKWFKFLGFLIKGNQITLSGTRVKKFQKEVEKRSIKRRKCSSKQAKNAITKFLYEGEFNWATSCLSIINVEKDINELNGFIMDCIRACETGKKKIGGLGSVTNLPDKTILRGTGRNVKSNKAKTGYIEKYISVGCLAKDVKLAQPVFETVVRNMWR</sequence>
<dbReference type="InterPro" id="IPR051083">
    <property type="entry name" value="GrpII_Intron_Splice-Mob/Def"/>
</dbReference>
<dbReference type="SUPFAM" id="SSF56672">
    <property type="entry name" value="DNA/RNA polymerases"/>
    <property type="match status" value="1"/>
</dbReference>
<dbReference type="AlphaFoldDB" id="C9L7Q1"/>
<dbReference type="RefSeq" id="WP_003020523.1">
    <property type="nucleotide sequence ID" value="NZ_CP022413.2"/>
</dbReference>
<dbReference type="PROSITE" id="PS50878">
    <property type="entry name" value="RT_POL"/>
    <property type="match status" value="1"/>
</dbReference>
<comment type="caution">
    <text evidence="2">The sequence shown here is derived from an EMBL/GenBank/DDBJ whole genome shotgun (WGS) entry which is preliminary data.</text>
</comment>
<name>C9L7Q1_BLAHA</name>
<evidence type="ECO:0000313" key="2">
    <source>
        <dbReference type="EMBL" id="EEX21796.1"/>
    </source>
</evidence>
<dbReference type="InterPro" id="IPR043502">
    <property type="entry name" value="DNA/RNA_pol_sf"/>
</dbReference>
<evidence type="ECO:0000259" key="1">
    <source>
        <dbReference type="PROSITE" id="PS50878"/>
    </source>
</evidence>
<dbReference type="KEGG" id="bhan:CGC63_09585"/>
<accession>C9L7Q1</accession>
<dbReference type="PANTHER" id="PTHR34047">
    <property type="entry name" value="NUCLEAR INTRON MATURASE 1, MITOCHONDRIAL-RELATED"/>
    <property type="match status" value="1"/>
</dbReference>
<reference evidence="2" key="1">
    <citation type="submission" date="2009-09" db="EMBL/GenBank/DDBJ databases">
        <authorList>
            <person name="Weinstock G."/>
            <person name="Sodergren E."/>
            <person name="Clifton S."/>
            <person name="Fulton L."/>
            <person name="Fulton B."/>
            <person name="Courtney L."/>
            <person name="Fronick C."/>
            <person name="Harrison M."/>
            <person name="Strong C."/>
            <person name="Farmer C."/>
            <person name="Delahaunty K."/>
            <person name="Markovic C."/>
            <person name="Hall O."/>
            <person name="Minx P."/>
            <person name="Tomlinson C."/>
            <person name="Mitreva M."/>
            <person name="Nelson J."/>
            <person name="Hou S."/>
            <person name="Wollam A."/>
            <person name="Pepin K.H."/>
            <person name="Johnson M."/>
            <person name="Bhonagiri V."/>
            <person name="Nash W.E."/>
            <person name="Warren W."/>
            <person name="Chinwalla A."/>
            <person name="Mardis E.R."/>
            <person name="Wilson R.K."/>
        </authorList>
    </citation>
    <scope>NUCLEOTIDE SEQUENCE [LARGE SCALE GENOMIC DNA]</scope>
    <source>
        <strain evidence="2">DSM 20583</strain>
    </source>
</reference>
<protein>
    <recommendedName>
        <fullName evidence="1">Reverse transcriptase domain-containing protein</fullName>
    </recommendedName>
</protein>
<proteinExistence type="predicted"/>
<dbReference type="eggNOG" id="COG3344">
    <property type="taxonomic scope" value="Bacteria"/>
</dbReference>
<feature type="domain" description="Reverse transcriptase" evidence="1">
    <location>
        <begin position="45"/>
        <end position="281"/>
    </location>
</feature>
<dbReference type="EMBL" id="ABYU02000016">
    <property type="protein sequence ID" value="EEX21796.1"/>
    <property type="molecule type" value="Genomic_DNA"/>
</dbReference>